<dbReference type="Proteomes" id="UP000001520">
    <property type="component" value="Chromosome"/>
</dbReference>
<reference evidence="7 8" key="1">
    <citation type="journal article" date="2010" name="DNA Res.">
        <title>Bacterial lifestyle in a deep-sea hydrothermal vent chimney revealed by the genome sequence of the thermophilic bacterium Deferribacter desulfuricans SSM1.</title>
        <authorList>
            <person name="Takaki Y."/>
            <person name="Shimamura S."/>
            <person name="Nakagawa S."/>
            <person name="Fukuhara Y."/>
            <person name="Horikawa H."/>
            <person name="Ankai A."/>
            <person name="Harada T."/>
            <person name="Hosoyama A."/>
            <person name="Oguchi A."/>
            <person name="Fukui S."/>
            <person name="Fujita N."/>
            <person name="Takami H."/>
            <person name="Takai K."/>
        </authorList>
    </citation>
    <scope>NUCLEOTIDE SEQUENCE [LARGE SCALE GENOMIC DNA]</scope>
    <source>
        <strain evidence="8">DSM 14783 / JCM 11476 / NBRC 101012 / SSM1</strain>
    </source>
</reference>
<dbReference type="AlphaFoldDB" id="D3PED1"/>
<feature type="transmembrane region" description="Helical" evidence="6">
    <location>
        <begin position="225"/>
        <end position="245"/>
    </location>
</feature>
<dbReference type="InterPro" id="IPR043428">
    <property type="entry name" value="LivM-like"/>
</dbReference>
<keyword evidence="8" id="KW-1185">Reference proteome</keyword>
<keyword evidence="4 6" id="KW-1133">Transmembrane helix</keyword>
<evidence type="ECO:0000256" key="5">
    <source>
        <dbReference type="ARBA" id="ARBA00023136"/>
    </source>
</evidence>
<feature type="transmembrane region" description="Helical" evidence="6">
    <location>
        <begin position="176"/>
        <end position="195"/>
    </location>
</feature>
<keyword evidence="5 6" id="KW-0472">Membrane</keyword>
<dbReference type="PANTHER" id="PTHR30482:SF5">
    <property type="entry name" value="ABC TRANSPORTER PERMEASE PROTEIN"/>
    <property type="match status" value="1"/>
</dbReference>
<evidence type="ECO:0000313" key="8">
    <source>
        <dbReference type="Proteomes" id="UP000001520"/>
    </source>
</evidence>
<evidence type="ECO:0000256" key="6">
    <source>
        <dbReference type="SAM" id="Phobius"/>
    </source>
</evidence>
<evidence type="ECO:0000256" key="4">
    <source>
        <dbReference type="ARBA" id="ARBA00022989"/>
    </source>
</evidence>
<evidence type="ECO:0000256" key="2">
    <source>
        <dbReference type="ARBA" id="ARBA00022475"/>
    </source>
</evidence>
<dbReference type="EMBL" id="AP011529">
    <property type="protein sequence ID" value="BAI80954.1"/>
    <property type="molecule type" value="Genomic_DNA"/>
</dbReference>
<proteinExistence type="predicted"/>
<evidence type="ECO:0000256" key="3">
    <source>
        <dbReference type="ARBA" id="ARBA00022692"/>
    </source>
</evidence>
<name>D3PED1_DEFDS</name>
<feature type="transmembrane region" description="Helical" evidence="6">
    <location>
        <begin position="127"/>
        <end position="146"/>
    </location>
</feature>
<feature type="transmembrane region" description="Helical" evidence="6">
    <location>
        <begin position="74"/>
        <end position="94"/>
    </location>
</feature>
<dbReference type="GO" id="GO:0005886">
    <property type="term" value="C:plasma membrane"/>
    <property type="evidence" value="ECO:0007669"/>
    <property type="project" value="UniProtKB-SubCell"/>
</dbReference>
<dbReference type="STRING" id="639282.DEFDS_1494"/>
<dbReference type="RefSeq" id="WP_013008200.1">
    <property type="nucleotide sequence ID" value="NC_013939.1"/>
</dbReference>
<comment type="subcellular location">
    <subcellularLocation>
        <location evidence="1">Cell membrane</location>
        <topology evidence="1">Multi-pass membrane protein</topology>
    </subcellularLocation>
</comment>
<sequence>MNYVNCGNFKSNYKEDFAIYQTKFAKIMIYGFIIILFLLPVISNDYVLYLFNLIFISVIGAVGLNILTGATGLISLGHGAFIGVGAYAAGYIFNTLHINFLFAILFGGIMAALVGSIFGIPSLRLKGLYLSIATLAAQFIIEFFFVRLESITGGVTGLSVDYASIFGIEIDNDFKFYYLGLVFCIVMTLFAANIMRTKIGRAFLSIRDNYIAAEVMGVNIFQYKILSFAISSFYAGVAGGLWTFYTTIITPEHFTIGVSIQYLSMIIIGGLGKVLGSIFGAVFMTILPESIKFVSDYLSQYYPNITQLFASIREGVFGLVIILFLMFEPEGLYRRWKLIKAYWKLWPFSY</sequence>
<feature type="transmembrane region" description="Helical" evidence="6">
    <location>
        <begin position="100"/>
        <end position="120"/>
    </location>
</feature>
<dbReference type="CDD" id="cd06581">
    <property type="entry name" value="TM_PBP1_LivM_like"/>
    <property type="match status" value="1"/>
</dbReference>
<feature type="transmembrane region" description="Helical" evidence="6">
    <location>
        <begin position="24"/>
        <end position="42"/>
    </location>
</feature>
<dbReference type="InterPro" id="IPR001851">
    <property type="entry name" value="ABC_transp_permease"/>
</dbReference>
<dbReference type="GO" id="GO:0015658">
    <property type="term" value="F:branched-chain amino acid transmembrane transporter activity"/>
    <property type="evidence" value="ECO:0007669"/>
    <property type="project" value="InterPro"/>
</dbReference>
<gene>
    <name evidence="7" type="ordered locus">DEFDS_1494</name>
</gene>
<dbReference type="eggNOG" id="COG4177">
    <property type="taxonomic scope" value="Bacteria"/>
</dbReference>
<accession>D3PED1</accession>
<keyword evidence="3 6" id="KW-0812">Transmembrane</keyword>
<dbReference type="OrthoDB" id="9804361at2"/>
<feature type="transmembrane region" description="Helical" evidence="6">
    <location>
        <begin position="308"/>
        <end position="327"/>
    </location>
</feature>
<evidence type="ECO:0000256" key="1">
    <source>
        <dbReference type="ARBA" id="ARBA00004651"/>
    </source>
</evidence>
<feature type="transmembrane region" description="Helical" evidence="6">
    <location>
        <begin position="48"/>
        <end position="67"/>
    </location>
</feature>
<organism evidence="7 8">
    <name type="scientific">Deferribacter desulfuricans (strain DSM 14783 / JCM 11476 / NBRC 101012 / SSM1)</name>
    <dbReference type="NCBI Taxonomy" id="639282"/>
    <lineage>
        <taxon>Bacteria</taxon>
        <taxon>Pseudomonadati</taxon>
        <taxon>Deferribacterota</taxon>
        <taxon>Deferribacteres</taxon>
        <taxon>Deferribacterales</taxon>
        <taxon>Deferribacteraceae</taxon>
        <taxon>Deferribacter</taxon>
    </lineage>
</organism>
<protein>
    <submittedName>
        <fullName evidence="7">Branched-chain amino acid ABC transporter, permease</fullName>
    </submittedName>
</protein>
<keyword evidence="2" id="KW-1003">Cell membrane</keyword>
<feature type="transmembrane region" description="Helical" evidence="6">
    <location>
        <begin position="265"/>
        <end position="287"/>
    </location>
</feature>
<dbReference type="HOGENOM" id="CLU_031365_2_1_0"/>
<dbReference type="PANTHER" id="PTHR30482">
    <property type="entry name" value="HIGH-AFFINITY BRANCHED-CHAIN AMINO ACID TRANSPORT SYSTEM PERMEASE"/>
    <property type="match status" value="1"/>
</dbReference>
<evidence type="ECO:0000313" key="7">
    <source>
        <dbReference type="EMBL" id="BAI80954.1"/>
    </source>
</evidence>
<dbReference type="KEGG" id="ddf:DEFDS_1494"/>
<dbReference type="Pfam" id="PF02653">
    <property type="entry name" value="BPD_transp_2"/>
    <property type="match status" value="1"/>
</dbReference>